<gene>
    <name evidence="1" type="ORF">MLD38_012349</name>
</gene>
<dbReference type="Proteomes" id="UP001057402">
    <property type="component" value="Chromosome 4"/>
</dbReference>
<protein>
    <submittedName>
        <fullName evidence="1">Uncharacterized protein</fullName>
    </submittedName>
</protein>
<reference evidence="2" key="1">
    <citation type="journal article" date="2023" name="Front. Plant Sci.">
        <title>Chromosomal-level genome assembly of Melastoma candidum provides insights into trichome evolution.</title>
        <authorList>
            <person name="Zhong Y."/>
            <person name="Wu W."/>
            <person name="Sun C."/>
            <person name="Zou P."/>
            <person name="Liu Y."/>
            <person name="Dai S."/>
            <person name="Zhou R."/>
        </authorList>
    </citation>
    <scope>NUCLEOTIDE SEQUENCE [LARGE SCALE GENOMIC DNA]</scope>
</reference>
<name>A0ACB9R7B8_9MYRT</name>
<evidence type="ECO:0000313" key="2">
    <source>
        <dbReference type="Proteomes" id="UP001057402"/>
    </source>
</evidence>
<comment type="caution">
    <text evidence="1">The sequence shown here is derived from an EMBL/GenBank/DDBJ whole genome shotgun (WGS) entry which is preliminary data.</text>
</comment>
<sequence>MESTARNYTVPAREELEKAAAGGRCGCGALSLSVGLLDSDHALPGGKGFLPDMASSSTSSEGSWQSFILPPSPTFSSLPIMALREKIVEKILDNRVTLIVGETGCGKSSQVPQFLLDKNIKPVLCTQPRRFAVVAVAKMVAKARNCELGGEVGYQIGHSRKLSSSTKIFFKTAGVLLDEMLEKGVDALNYKAIILDEVHERSVESDLVIVCVKQFLLKNKSLRLVLMSATADIERYKRYFGDIGRDERVEVLAIPSSSQHTLYQRKVLYLEQITKLLGVNSESPSVEYCSGDSPSTSTANINPDVQKLIFKLVLQIHKTEPDIEKSILIFLPTYRALEQQWRLLKPLNSVFKVHILHSSVDTEKALMTLRLLKSHRKIILATNIAESSVTIPQVAFVIDSCRSLQVYWDNDRKTECSELVWVSKSQADQRRGRTGRTCDGQIYRLVTGSFFSNFADHDSPAILKLSLRHQVLMICCAESKAINDPKVLLQKALDPPDPHVINDALDLLVQIQALNKVPNRARCEPTFYGRVLSSFPLSFDASILILKFGEAGMLHEGIVLGIVMDLQPQPIQHPFGEEYLFRQYIDYYFAGDNETDIQIGQKEAILVANLCAFKFWQRIFKDKHYLEHLERVLEADYRADRQEVLRKIEEEWCSFHHLLPSSLHHVAELYEDILNQLHRYRPSFLGISDGFPSYYDPYEFQHTCLIKCLPNEDTDEAAQDEDNHFPTNVLQICISVPFVTTRHFNTKNISEKLAKIIKEIRANYSASCNNNYSGVADAVTPVNGNSSTCVYFMKGKCTRGISCPFSHSLQAARPTCKYFFSLQGCRNGSSCSFSHDTATTPIPTKTEACTPENGYADPTMLLQLFPSAGGGYVLIMDDTNFKFTSNIARRYFARGVIATTYLPVSSVDEPTPDGVRILWDLEHPSETIIGKSIEGLTQWEKVKCILWVPDFENLEKNMERQKTSVQKFFEYLALRMLADNLYDLRVVLTMNNIRFSHLQVEKLARSCFFFLSESFPFDENNFGTVPDALPVKKPAVVSRAVSYIFVLHPPTDIQFGDYSSRLQESLLQCNSDF</sequence>
<keyword evidence="2" id="KW-1185">Reference proteome</keyword>
<organism evidence="1 2">
    <name type="scientific">Melastoma candidum</name>
    <dbReference type="NCBI Taxonomy" id="119954"/>
    <lineage>
        <taxon>Eukaryota</taxon>
        <taxon>Viridiplantae</taxon>
        <taxon>Streptophyta</taxon>
        <taxon>Embryophyta</taxon>
        <taxon>Tracheophyta</taxon>
        <taxon>Spermatophyta</taxon>
        <taxon>Magnoliopsida</taxon>
        <taxon>eudicotyledons</taxon>
        <taxon>Gunneridae</taxon>
        <taxon>Pentapetalae</taxon>
        <taxon>rosids</taxon>
        <taxon>malvids</taxon>
        <taxon>Myrtales</taxon>
        <taxon>Melastomataceae</taxon>
        <taxon>Melastomatoideae</taxon>
        <taxon>Melastomateae</taxon>
        <taxon>Melastoma</taxon>
    </lineage>
</organism>
<proteinExistence type="predicted"/>
<evidence type="ECO:0000313" key="1">
    <source>
        <dbReference type="EMBL" id="KAI4374342.1"/>
    </source>
</evidence>
<accession>A0ACB9R7B8</accession>
<dbReference type="EMBL" id="CM042883">
    <property type="protein sequence ID" value="KAI4374342.1"/>
    <property type="molecule type" value="Genomic_DNA"/>
</dbReference>